<dbReference type="AlphaFoldDB" id="A0AAN8S1B6"/>
<comment type="caution">
    <text evidence="1">The sequence shown here is derived from an EMBL/GenBank/DDBJ whole genome shotgun (WGS) entry which is preliminary data.</text>
</comment>
<dbReference type="EMBL" id="JAVHJM010000001">
    <property type="protein sequence ID" value="KAK6520668.1"/>
    <property type="molecule type" value="Genomic_DNA"/>
</dbReference>
<keyword evidence="2" id="KW-1185">Reference proteome</keyword>
<organism evidence="1 2">
    <name type="scientific">Arthrobotrys conoides</name>
    <dbReference type="NCBI Taxonomy" id="74498"/>
    <lineage>
        <taxon>Eukaryota</taxon>
        <taxon>Fungi</taxon>
        <taxon>Dikarya</taxon>
        <taxon>Ascomycota</taxon>
        <taxon>Pezizomycotina</taxon>
        <taxon>Orbiliomycetes</taxon>
        <taxon>Orbiliales</taxon>
        <taxon>Orbiliaceae</taxon>
        <taxon>Arthrobotrys</taxon>
    </lineage>
</organism>
<name>A0AAN8S1B6_9PEZI</name>
<protein>
    <submittedName>
        <fullName evidence="1">Uncharacterized protein</fullName>
    </submittedName>
</protein>
<sequence>MEAIIALLLRTIHMKICCHRRSFPVLEIATRNTGELCVVDVASGNTPVEWNNWANPEPSPASLAMPWTLNPQTLWGFIVHRSMQIFLSTKVARERLVSRLCKRQVMGS</sequence>
<evidence type="ECO:0000313" key="1">
    <source>
        <dbReference type="EMBL" id="KAK6520668.1"/>
    </source>
</evidence>
<evidence type="ECO:0000313" key="2">
    <source>
        <dbReference type="Proteomes" id="UP001307849"/>
    </source>
</evidence>
<accession>A0AAN8S1B6</accession>
<proteinExistence type="predicted"/>
<gene>
    <name evidence="1" type="ORF">TWF506_000917</name>
</gene>
<reference evidence="1 2" key="1">
    <citation type="submission" date="2019-10" db="EMBL/GenBank/DDBJ databases">
        <authorList>
            <person name="Palmer J.M."/>
        </authorList>
    </citation>
    <scope>NUCLEOTIDE SEQUENCE [LARGE SCALE GENOMIC DNA]</scope>
    <source>
        <strain evidence="1 2">TWF506</strain>
    </source>
</reference>
<dbReference type="Proteomes" id="UP001307849">
    <property type="component" value="Unassembled WGS sequence"/>
</dbReference>